<evidence type="ECO:0000313" key="3">
    <source>
        <dbReference type="Proteomes" id="UP000620156"/>
    </source>
</evidence>
<gene>
    <name evidence="2" type="ORF">GCM10010145_34770</name>
</gene>
<comment type="caution">
    <text evidence="2">The sequence shown here is derived from an EMBL/GenBank/DDBJ whole genome shotgun (WGS) entry which is preliminary data.</text>
</comment>
<proteinExistence type="predicted"/>
<keyword evidence="3" id="KW-1185">Reference proteome</keyword>
<sequence>MTAAGSGSPTGGTRYTRSVPRRASRKVAGSYQSKRVESAPGTGVARRDAALTRCPAASRCAVTRLPVVPVAPMTRTVPSVAVVVIGRSG</sequence>
<protein>
    <submittedName>
        <fullName evidence="2">Uncharacterized protein</fullName>
    </submittedName>
</protein>
<evidence type="ECO:0000256" key="1">
    <source>
        <dbReference type="SAM" id="MobiDB-lite"/>
    </source>
</evidence>
<dbReference type="AlphaFoldDB" id="A0A918BE26"/>
<feature type="compositionally biased region" description="Low complexity" evidence="1">
    <location>
        <begin position="1"/>
        <end position="13"/>
    </location>
</feature>
<feature type="region of interest" description="Disordered" evidence="1">
    <location>
        <begin position="1"/>
        <end position="47"/>
    </location>
</feature>
<reference evidence="2" key="1">
    <citation type="journal article" date="2014" name="Int. J. Syst. Evol. Microbiol.">
        <title>Complete genome sequence of Corynebacterium casei LMG S-19264T (=DSM 44701T), isolated from a smear-ripened cheese.</title>
        <authorList>
            <consortium name="US DOE Joint Genome Institute (JGI-PGF)"/>
            <person name="Walter F."/>
            <person name="Albersmeier A."/>
            <person name="Kalinowski J."/>
            <person name="Ruckert C."/>
        </authorList>
    </citation>
    <scope>NUCLEOTIDE SEQUENCE</scope>
    <source>
        <strain evidence="2">JCM 3131</strain>
    </source>
</reference>
<dbReference type="EMBL" id="BMQK01000007">
    <property type="protein sequence ID" value="GGQ61944.1"/>
    <property type="molecule type" value="Genomic_DNA"/>
</dbReference>
<evidence type="ECO:0000313" key="2">
    <source>
        <dbReference type="EMBL" id="GGQ61944.1"/>
    </source>
</evidence>
<accession>A0A918BE26</accession>
<organism evidence="2 3">
    <name type="scientific">Streptomyces ruber</name>
    <dbReference type="NCBI Taxonomy" id="83378"/>
    <lineage>
        <taxon>Bacteria</taxon>
        <taxon>Bacillati</taxon>
        <taxon>Actinomycetota</taxon>
        <taxon>Actinomycetes</taxon>
        <taxon>Kitasatosporales</taxon>
        <taxon>Streptomycetaceae</taxon>
        <taxon>Streptomyces</taxon>
    </lineage>
</organism>
<reference evidence="2" key="2">
    <citation type="submission" date="2020-09" db="EMBL/GenBank/DDBJ databases">
        <authorList>
            <person name="Sun Q."/>
            <person name="Ohkuma M."/>
        </authorList>
    </citation>
    <scope>NUCLEOTIDE SEQUENCE</scope>
    <source>
        <strain evidence="2">JCM 3131</strain>
    </source>
</reference>
<dbReference type="Proteomes" id="UP000620156">
    <property type="component" value="Unassembled WGS sequence"/>
</dbReference>
<name>A0A918BE26_9ACTN</name>